<feature type="region of interest" description="Disordered" evidence="1">
    <location>
        <begin position="173"/>
        <end position="246"/>
    </location>
</feature>
<evidence type="ECO:0000313" key="2">
    <source>
        <dbReference type="EMBL" id="KAF1950285.1"/>
    </source>
</evidence>
<feature type="compositionally biased region" description="Pro residues" evidence="1">
    <location>
        <begin position="203"/>
        <end position="214"/>
    </location>
</feature>
<name>A0A6A5TBW7_9PLEO</name>
<dbReference type="OrthoDB" id="10685153at2759"/>
<dbReference type="EMBL" id="ML977027">
    <property type="protein sequence ID" value="KAF1950285.1"/>
    <property type="molecule type" value="Genomic_DNA"/>
</dbReference>
<evidence type="ECO:0000256" key="1">
    <source>
        <dbReference type="SAM" id="MobiDB-lite"/>
    </source>
</evidence>
<dbReference type="AlphaFoldDB" id="A0A6A5TBW7"/>
<feature type="region of interest" description="Disordered" evidence="1">
    <location>
        <begin position="274"/>
        <end position="298"/>
    </location>
</feature>
<proteinExistence type="predicted"/>
<accession>A0A6A5TBW7</accession>
<dbReference type="Proteomes" id="UP000800035">
    <property type="component" value="Unassembled WGS sequence"/>
</dbReference>
<feature type="compositionally biased region" description="Pro residues" evidence="1">
    <location>
        <begin position="100"/>
        <end position="109"/>
    </location>
</feature>
<gene>
    <name evidence="2" type="ORF">CC80DRAFT_243311</name>
</gene>
<feature type="region of interest" description="Disordered" evidence="1">
    <location>
        <begin position="1"/>
        <end position="21"/>
    </location>
</feature>
<sequence length="341" mass="37186">MDATPALEATPRPKSMPPPANPLYLIWPSPGPRRVFTIPVASASTSAPITSSPVPEPECTEPKRRNALFRQSFRFSISAKRRSSSTTVDPMHTTVSTSPPQTPFCPSPPKNGSAGRSRKRSESGSLLPTPPGTTSKPSFPQSANAVEGRKGLRLHRSSLRQYCAKALGITLPSPYSASELPPSTSKTQPDSYGPTCKVLPCMNQPPSPTSPKTPNPQRHEESEIQTLPYPFGKPASPRKGTSASTFSTSRSSYSPFEMHPGTLVDWCISDVESEEDSEVSGDCEGREKGGEGGEGEEVGLDEYHAFLSVVSGHFRRRYSLSYKVFAEDQWEREEAFRREGR</sequence>
<feature type="compositionally biased region" description="Polar residues" evidence="1">
    <location>
        <begin position="173"/>
        <end position="190"/>
    </location>
</feature>
<feature type="region of interest" description="Disordered" evidence="1">
    <location>
        <begin position="43"/>
        <end position="148"/>
    </location>
</feature>
<protein>
    <submittedName>
        <fullName evidence="2">Uncharacterized protein</fullName>
    </submittedName>
</protein>
<feature type="compositionally biased region" description="Low complexity" evidence="1">
    <location>
        <begin position="43"/>
        <end position="53"/>
    </location>
</feature>
<keyword evidence="3" id="KW-1185">Reference proteome</keyword>
<organism evidence="2 3">
    <name type="scientific">Byssothecium circinans</name>
    <dbReference type="NCBI Taxonomy" id="147558"/>
    <lineage>
        <taxon>Eukaryota</taxon>
        <taxon>Fungi</taxon>
        <taxon>Dikarya</taxon>
        <taxon>Ascomycota</taxon>
        <taxon>Pezizomycotina</taxon>
        <taxon>Dothideomycetes</taxon>
        <taxon>Pleosporomycetidae</taxon>
        <taxon>Pleosporales</taxon>
        <taxon>Massarineae</taxon>
        <taxon>Massarinaceae</taxon>
        <taxon>Byssothecium</taxon>
    </lineage>
</organism>
<evidence type="ECO:0000313" key="3">
    <source>
        <dbReference type="Proteomes" id="UP000800035"/>
    </source>
</evidence>
<feature type="compositionally biased region" description="Polar residues" evidence="1">
    <location>
        <begin position="132"/>
        <end position="144"/>
    </location>
</feature>
<reference evidence="2" key="1">
    <citation type="journal article" date="2020" name="Stud. Mycol.">
        <title>101 Dothideomycetes genomes: a test case for predicting lifestyles and emergence of pathogens.</title>
        <authorList>
            <person name="Haridas S."/>
            <person name="Albert R."/>
            <person name="Binder M."/>
            <person name="Bloem J."/>
            <person name="Labutti K."/>
            <person name="Salamov A."/>
            <person name="Andreopoulos B."/>
            <person name="Baker S."/>
            <person name="Barry K."/>
            <person name="Bills G."/>
            <person name="Bluhm B."/>
            <person name="Cannon C."/>
            <person name="Castanera R."/>
            <person name="Culley D."/>
            <person name="Daum C."/>
            <person name="Ezra D."/>
            <person name="Gonzalez J."/>
            <person name="Henrissat B."/>
            <person name="Kuo A."/>
            <person name="Liang C."/>
            <person name="Lipzen A."/>
            <person name="Lutzoni F."/>
            <person name="Magnuson J."/>
            <person name="Mondo S."/>
            <person name="Nolan M."/>
            <person name="Ohm R."/>
            <person name="Pangilinan J."/>
            <person name="Park H.-J."/>
            <person name="Ramirez L."/>
            <person name="Alfaro M."/>
            <person name="Sun H."/>
            <person name="Tritt A."/>
            <person name="Yoshinaga Y."/>
            <person name="Zwiers L.-H."/>
            <person name="Turgeon B."/>
            <person name="Goodwin S."/>
            <person name="Spatafora J."/>
            <person name="Crous P."/>
            <person name="Grigoriev I."/>
        </authorList>
    </citation>
    <scope>NUCLEOTIDE SEQUENCE</scope>
    <source>
        <strain evidence="2">CBS 675.92</strain>
    </source>
</reference>